<dbReference type="SUPFAM" id="SSF54637">
    <property type="entry name" value="Thioesterase/thiol ester dehydrase-isomerase"/>
    <property type="match status" value="1"/>
</dbReference>
<name>A0A1D2QPY5_9GAMM</name>
<feature type="domain" description="ApeI dehydratase-like" evidence="4">
    <location>
        <begin position="478"/>
        <end position="576"/>
    </location>
</feature>
<dbReference type="InterPro" id="IPR045851">
    <property type="entry name" value="AMP-bd_C_sf"/>
</dbReference>
<evidence type="ECO:0000313" key="6">
    <source>
        <dbReference type="Proteomes" id="UP000242502"/>
    </source>
</evidence>
<evidence type="ECO:0000256" key="1">
    <source>
        <dbReference type="ARBA" id="ARBA00006432"/>
    </source>
</evidence>
<evidence type="ECO:0000259" key="3">
    <source>
        <dbReference type="Pfam" id="PF00501"/>
    </source>
</evidence>
<keyword evidence="2" id="KW-0436">Ligase</keyword>
<dbReference type="InterPro" id="IPR054545">
    <property type="entry name" value="ApeI-like"/>
</dbReference>
<dbReference type="InterPro" id="IPR042099">
    <property type="entry name" value="ANL_N_sf"/>
</dbReference>
<dbReference type="AlphaFoldDB" id="A0A1D2QPY5"/>
<dbReference type="Gene3D" id="3.10.129.10">
    <property type="entry name" value="Hotdog Thioesterase"/>
    <property type="match status" value="1"/>
</dbReference>
<dbReference type="InterPro" id="IPR029069">
    <property type="entry name" value="HotDog_dom_sf"/>
</dbReference>
<evidence type="ECO:0000256" key="2">
    <source>
        <dbReference type="ARBA" id="ARBA00022598"/>
    </source>
</evidence>
<reference evidence="5 6" key="1">
    <citation type="journal article" date="2016" name="Appl. Environ. Microbiol.">
        <title>Lack of Overt Genome Reduction in the Bryostatin-Producing Bryozoan Symbiont "Candidatus Endobugula sertula".</title>
        <authorList>
            <person name="Miller I.J."/>
            <person name="Vanee N."/>
            <person name="Fong S.S."/>
            <person name="Lim-Fong G.E."/>
            <person name="Kwan J.C."/>
        </authorList>
    </citation>
    <scope>NUCLEOTIDE SEQUENCE [LARGE SCALE GENOMIC DNA]</scope>
    <source>
        <strain evidence="5">AB1-4</strain>
    </source>
</reference>
<sequence length="583" mass="66637">MTNFVPLESLLTTSRAAKRVVSVRENKQLTWKNWLAKVAAWQTAFSSRDERVWALYHSDSQELSCILFALWSLNKIVCLPGSKQPALVEQLTLEVDAFVGEFDHTMTIQPSGQPGSLIKNTLNLDAPLLQVHTSGSTGKPEVVPKTLRQLSREILHLHELWGQTLNQALVLSTVSHQHIYGLLFRVLWPLAEGWCFNASICEYLEEITQHNTNNLPILLVSSPTHLGRIPQYVNHYSIPHIQNIFSSGAPLSKKDSLLAQQFFNVKVKEVYGSTETGGIVWREQVDDIDASWQPMPNVEIKIGDNGCLAVRSEHLPNSEQWFQTADRVRMSNHSSFTLLGRADRIVKVEGKRVSLNEIENWLLQLQEIETVRLVVLERQRIEIGAVVVLSASARTTLNKLGKRAFNQQLNTHLIQRFERPLLPRRWRYQQQLPTNSQGKVQQQKLLDLFMVPSSTRPQHTQQTISKRPRLPTELTCKKKRGDDWQLTLYVQEDLLFFDGHFDKTPILPGVVQIHWAEHFARRLFTVKGQFIRLEAIKFQQVIPAGHQVILNISYHSEKQKINFSYHSDSGQHSSGRIVFGGSY</sequence>
<protein>
    <submittedName>
        <fullName evidence="5">Uncharacterized protein</fullName>
    </submittedName>
</protein>
<proteinExistence type="inferred from homology"/>
<dbReference type="GO" id="GO:0031956">
    <property type="term" value="F:medium-chain fatty acid-CoA ligase activity"/>
    <property type="evidence" value="ECO:0007669"/>
    <property type="project" value="TreeGrafter"/>
</dbReference>
<dbReference type="GO" id="GO:0006631">
    <property type="term" value="P:fatty acid metabolic process"/>
    <property type="evidence" value="ECO:0007669"/>
    <property type="project" value="TreeGrafter"/>
</dbReference>
<gene>
    <name evidence="5" type="ORF">AB835_07920</name>
</gene>
<organism evidence="5 6">
    <name type="scientific">Candidatus Endobugula sertula</name>
    <name type="common">Bugula neritina bacterial symbiont</name>
    <dbReference type="NCBI Taxonomy" id="62101"/>
    <lineage>
        <taxon>Bacteria</taxon>
        <taxon>Pseudomonadati</taxon>
        <taxon>Pseudomonadota</taxon>
        <taxon>Gammaproteobacteria</taxon>
        <taxon>Cellvibrionales</taxon>
        <taxon>Cellvibrionaceae</taxon>
        <taxon>Candidatus Endobugula</taxon>
    </lineage>
</organism>
<dbReference type="PANTHER" id="PTHR43201:SF5">
    <property type="entry name" value="MEDIUM-CHAIN ACYL-COA LIGASE ACSF2, MITOCHONDRIAL"/>
    <property type="match status" value="1"/>
</dbReference>
<accession>A0A1D2QPY5</accession>
<evidence type="ECO:0000259" key="4">
    <source>
        <dbReference type="Pfam" id="PF22818"/>
    </source>
</evidence>
<dbReference type="SUPFAM" id="SSF56801">
    <property type="entry name" value="Acetyl-CoA synthetase-like"/>
    <property type="match status" value="1"/>
</dbReference>
<dbReference type="Pfam" id="PF00501">
    <property type="entry name" value="AMP-binding"/>
    <property type="match status" value="1"/>
</dbReference>
<dbReference type="Proteomes" id="UP000242502">
    <property type="component" value="Unassembled WGS sequence"/>
</dbReference>
<dbReference type="Gene3D" id="3.40.50.12780">
    <property type="entry name" value="N-terminal domain of ligase-like"/>
    <property type="match status" value="1"/>
</dbReference>
<dbReference type="EMBL" id="MDLC01000024">
    <property type="protein sequence ID" value="ODS23631.1"/>
    <property type="molecule type" value="Genomic_DNA"/>
</dbReference>
<dbReference type="Pfam" id="PF22818">
    <property type="entry name" value="ApeI-like"/>
    <property type="match status" value="1"/>
</dbReference>
<dbReference type="Gene3D" id="3.30.300.30">
    <property type="match status" value="1"/>
</dbReference>
<comment type="similarity">
    <text evidence="1">Belongs to the ATP-dependent AMP-binding enzyme family.</text>
</comment>
<feature type="domain" description="AMP-dependent synthetase/ligase" evidence="3">
    <location>
        <begin position="119"/>
        <end position="305"/>
    </location>
</feature>
<dbReference type="PANTHER" id="PTHR43201">
    <property type="entry name" value="ACYL-COA SYNTHETASE"/>
    <property type="match status" value="1"/>
</dbReference>
<comment type="caution">
    <text evidence="5">The sequence shown here is derived from an EMBL/GenBank/DDBJ whole genome shotgun (WGS) entry which is preliminary data.</text>
</comment>
<dbReference type="InterPro" id="IPR000873">
    <property type="entry name" value="AMP-dep_synth/lig_dom"/>
</dbReference>
<dbReference type="STRING" id="62101.AB835_07920"/>
<evidence type="ECO:0000313" key="5">
    <source>
        <dbReference type="EMBL" id="ODS23631.1"/>
    </source>
</evidence>